<sequence>MLTAIFFVTALICYAALIVTYKPHAKYKKGMLFAVTLPAHVMDHPGIQSIQARFNRQFKQASLWTMVFLIPFVLLHTWFAYQTIYFFVWLSVFFFVMVIPFRHAFRDTLALKRENEWYVGTKRVIQSDLRVARLKNQRMASLWLFLIPFTMSIGLLLWVSSDNKDLLGVVSGGLAITVIFMLVSLYMRRTKAKVYSMNSEVNVSINQASRRSLSFLWLFMAIIENVHFLFLYLLLVNEKAAMSGVWLTIVLVFTVVPIALVLYVYRRNNALEQEVLAQDGKTIYTDDDEYWANGFTYHNPDDKSIFVTKRVGIGETINTGTLVGKLIVWGSVGLTAVFLIVVSFMLVRSELTSPILTITPEHRIEINYPMYSVDFDLADIEQLTLVEDVPSGIKTNGEATDKYARGHFRLKELGKTRLYVFKNNPPYIYMKVEDTNIFYNDKDPLQTKQLFEQLQKQVESIPNP</sequence>
<dbReference type="RefSeq" id="WP_204821319.1">
    <property type="nucleotide sequence ID" value="NZ_JANHOF010000012.1"/>
</dbReference>
<feature type="transmembrane region" description="Helical" evidence="1">
    <location>
        <begin position="61"/>
        <end position="80"/>
    </location>
</feature>
<keyword evidence="5" id="KW-1185">Reference proteome</keyword>
<dbReference type="EMBL" id="JBHLVF010000064">
    <property type="protein sequence ID" value="MFC0396633.1"/>
    <property type="molecule type" value="Genomic_DNA"/>
</dbReference>
<organism evidence="4 5">
    <name type="scientific">Paenibacillus mendelii</name>
    <dbReference type="NCBI Taxonomy" id="206163"/>
    <lineage>
        <taxon>Bacteria</taxon>
        <taxon>Bacillati</taxon>
        <taxon>Bacillota</taxon>
        <taxon>Bacilli</taxon>
        <taxon>Bacillales</taxon>
        <taxon>Paenibacillaceae</taxon>
        <taxon>Paenibacillus</taxon>
    </lineage>
</organism>
<feature type="transmembrane region" description="Helical" evidence="1">
    <location>
        <begin position="86"/>
        <end position="105"/>
    </location>
</feature>
<keyword evidence="1" id="KW-0472">Membrane</keyword>
<gene>
    <name evidence="4" type="ORF">ACFFJ8_35455</name>
</gene>
<feature type="transmembrane region" description="Helical" evidence="1">
    <location>
        <begin position="215"/>
        <end position="235"/>
    </location>
</feature>
<proteinExistence type="predicted"/>
<feature type="transmembrane region" description="Helical" evidence="1">
    <location>
        <begin position="241"/>
        <end position="265"/>
    </location>
</feature>
<dbReference type="InterPro" id="IPR043831">
    <property type="entry name" value="DUF5808"/>
</dbReference>
<name>A0ABV6JL34_9BACL</name>
<reference evidence="4 5" key="1">
    <citation type="submission" date="2024-09" db="EMBL/GenBank/DDBJ databases">
        <authorList>
            <person name="Sun Q."/>
            <person name="Mori K."/>
        </authorList>
    </citation>
    <scope>NUCLEOTIDE SEQUENCE [LARGE SCALE GENOMIC DNA]</scope>
    <source>
        <strain evidence="4 5">CCM 4839</strain>
    </source>
</reference>
<evidence type="ECO:0000259" key="3">
    <source>
        <dbReference type="Pfam" id="PF19124"/>
    </source>
</evidence>
<feature type="transmembrane region" description="Helical" evidence="1">
    <location>
        <begin position="166"/>
        <end position="187"/>
    </location>
</feature>
<keyword evidence="1" id="KW-0812">Transmembrane</keyword>
<comment type="caution">
    <text evidence="4">The sequence shown here is derived from an EMBL/GenBank/DDBJ whole genome shotgun (WGS) entry which is preliminary data.</text>
</comment>
<feature type="domain" description="DUF5808" evidence="3">
    <location>
        <begin position="300"/>
        <end position="325"/>
    </location>
</feature>
<accession>A0ABV6JL34</accession>
<feature type="transmembrane region" description="Helical" evidence="1">
    <location>
        <begin position="6"/>
        <end position="23"/>
    </location>
</feature>
<feature type="domain" description="Bacterial Pleckstrin homology" evidence="2">
    <location>
        <begin position="361"/>
        <end position="439"/>
    </location>
</feature>
<evidence type="ECO:0000259" key="2">
    <source>
        <dbReference type="Pfam" id="PF10882"/>
    </source>
</evidence>
<dbReference type="Pfam" id="PF19124">
    <property type="entry name" value="DUF5808"/>
    <property type="match status" value="1"/>
</dbReference>
<evidence type="ECO:0000313" key="4">
    <source>
        <dbReference type="EMBL" id="MFC0396633.1"/>
    </source>
</evidence>
<feature type="transmembrane region" description="Helical" evidence="1">
    <location>
        <begin position="326"/>
        <end position="347"/>
    </location>
</feature>
<dbReference type="InterPro" id="IPR027783">
    <property type="entry name" value="Bacterial_PH-related"/>
</dbReference>
<feature type="transmembrane region" description="Helical" evidence="1">
    <location>
        <begin position="140"/>
        <end position="160"/>
    </location>
</feature>
<dbReference type="Proteomes" id="UP001589818">
    <property type="component" value="Unassembled WGS sequence"/>
</dbReference>
<evidence type="ECO:0000313" key="5">
    <source>
        <dbReference type="Proteomes" id="UP001589818"/>
    </source>
</evidence>
<dbReference type="Pfam" id="PF10882">
    <property type="entry name" value="bPH_5"/>
    <property type="match status" value="1"/>
</dbReference>
<evidence type="ECO:0000256" key="1">
    <source>
        <dbReference type="SAM" id="Phobius"/>
    </source>
</evidence>
<keyword evidence="1" id="KW-1133">Transmembrane helix</keyword>
<protein>
    <submittedName>
        <fullName evidence="4">DUF5808 domain-containing protein</fullName>
    </submittedName>
</protein>